<reference evidence="1 2" key="1">
    <citation type="submission" date="2024-10" db="EMBL/GenBank/DDBJ databases">
        <title>The Natural Products Discovery Center: Release of the First 8490 Sequenced Strains for Exploring Actinobacteria Biosynthetic Diversity.</title>
        <authorList>
            <person name="Kalkreuter E."/>
            <person name="Kautsar S.A."/>
            <person name="Yang D."/>
            <person name="Bader C.D."/>
            <person name="Teijaro C.N."/>
            <person name="Fluegel L."/>
            <person name="Davis C.M."/>
            <person name="Simpson J.R."/>
            <person name="Lauterbach L."/>
            <person name="Steele A.D."/>
            <person name="Gui C."/>
            <person name="Meng S."/>
            <person name="Li G."/>
            <person name="Viehrig K."/>
            <person name="Ye F."/>
            <person name="Su P."/>
            <person name="Kiefer A.F."/>
            <person name="Nichols A."/>
            <person name="Cepeda A.J."/>
            <person name="Yan W."/>
            <person name="Fan B."/>
            <person name="Jiang Y."/>
            <person name="Adhikari A."/>
            <person name="Zheng C.-J."/>
            <person name="Schuster L."/>
            <person name="Cowan T.M."/>
            <person name="Smanski M.J."/>
            <person name="Chevrette M.G."/>
            <person name="De Carvalho L.P.S."/>
            <person name="Shen B."/>
        </authorList>
    </citation>
    <scope>NUCLEOTIDE SEQUENCE [LARGE SCALE GENOMIC DNA]</scope>
    <source>
        <strain evidence="1 2">NPDC087581</strain>
    </source>
</reference>
<dbReference type="Proteomes" id="UP001617213">
    <property type="component" value="Unassembled WGS sequence"/>
</dbReference>
<sequence>MTADLALDALRQFDMEAASLSVWTFKKSQSRTGRFKAQSVVATPELIAEFKDIASVRIGRCAEAENYDLITQINEASCLFLEADETLFPQLQDVVDQPPEEHLIENFSDLQGSLGYVARFTHGDDILYCVSRLPGDWQVKKRRQRINLILHENRLDLANDETFTISKTFDFFVLNENILVVNRPNFESLLEYKQTYISSFTELQADAVFQGVFSDMALLVEHVGTNTMHLRRMAVVQERAFYSSASFMDKLREVNQARNWNIGFDADGKIVPSLESVRTIIQVLLNHRLHSEITGDDFDVPSANPVR</sequence>
<organism evidence="1 2">
    <name type="scientific">Pseudomonas sivasensis</name>
    <dbReference type="NCBI Taxonomy" id="1880678"/>
    <lineage>
        <taxon>Bacteria</taxon>
        <taxon>Pseudomonadati</taxon>
        <taxon>Pseudomonadota</taxon>
        <taxon>Gammaproteobacteria</taxon>
        <taxon>Pseudomonadales</taxon>
        <taxon>Pseudomonadaceae</taxon>
        <taxon>Pseudomonas</taxon>
    </lineage>
</organism>
<evidence type="ECO:0000313" key="1">
    <source>
        <dbReference type="EMBL" id="MFJ2680785.1"/>
    </source>
</evidence>
<protein>
    <submittedName>
        <fullName evidence="1">Kiwa anti-phage protein KwaB-like domain-containing protein</fullName>
    </submittedName>
</protein>
<comment type="caution">
    <text evidence="1">The sequence shown here is derived from an EMBL/GenBank/DDBJ whole genome shotgun (WGS) entry which is preliminary data.</text>
</comment>
<dbReference type="Pfam" id="PF16162">
    <property type="entry name" value="KwaB"/>
    <property type="match status" value="1"/>
</dbReference>
<accession>A0ABW8E7K9</accession>
<dbReference type="InterPro" id="IPR032359">
    <property type="entry name" value="KwaB-like"/>
</dbReference>
<keyword evidence="2" id="KW-1185">Reference proteome</keyword>
<name>A0ABW8E7K9_9PSED</name>
<dbReference type="EMBL" id="JBIUWZ010000040">
    <property type="protein sequence ID" value="MFJ2680785.1"/>
    <property type="molecule type" value="Genomic_DNA"/>
</dbReference>
<dbReference type="RefSeq" id="WP_401383282.1">
    <property type="nucleotide sequence ID" value="NZ_JBIUWZ010000040.1"/>
</dbReference>
<proteinExistence type="predicted"/>
<evidence type="ECO:0000313" key="2">
    <source>
        <dbReference type="Proteomes" id="UP001617213"/>
    </source>
</evidence>
<gene>
    <name evidence="1" type="ORF">ACIOWJ_22185</name>
</gene>